<accession>D7FS78</accession>
<feature type="region of interest" description="Disordered" evidence="7">
    <location>
        <begin position="396"/>
        <end position="435"/>
    </location>
</feature>
<keyword evidence="10" id="KW-1185">Reference proteome</keyword>
<evidence type="ECO:0000256" key="6">
    <source>
        <dbReference type="ARBA" id="ARBA00023136"/>
    </source>
</evidence>
<gene>
    <name evidence="9" type="ORF">Esi_0228_0041</name>
</gene>
<dbReference type="STRING" id="2880.D7FS78"/>
<keyword evidence="5 8" id="KW-1133">Transmembrane helix</keyword>
<dbReference type="EMBL" id="FN649760">
    <property type="protein sequence ID" value="CBJ31019.1"/>
    <property type="molecule type" value="Genomic_DNA"/>
</dbReference>
<evidence type="ECO:0000256" key="3">
    <source>
        <dbReference type="ARBA" id="ARBA00022448"/>
    </source>
</evidence>
<evidence type="ECO:0000256" key="2">
    <source>
        <dbReference type="ARBA" id="ARBA00007863"/>
    </source>
</evidence>
<evidence type="ECO:0000256" key="7">
    <source>
        <dbReference type="SAM" id="MobiDB-lite"/>
    </source>
</evidence>
<feature type="transmembrane region" description="Helical" evidence="8">
    <location>
        <begin position="270"/>
        <end position="289"/>
    </location>
</feature>
<feature type="region of interest" description="Disordered" evidence="7">
    <location>
        <begin position="19"/>
        <end position="40"/>
    </location>
</feature>
<proteinExistence type="inferred from homology"/>
<evidence type="ECO:0000256" key="4">
    <source>
        <dbReference type="ARBA" id="ARBA00022692"/>
    </source>
</evidence>
<dbReference type="InterPro" id="IPR052221">
    <property type="entry name" value="SLC35F_Transporter"/>
</dbReference>
<dbReference type="SUPFAM" id="SSF103481">
    <property type="entry name" value="Multidrug resistance efflux transporter EmrE"/>
    <property type="match status" value="1"/>
</dbReference>
<feature type="transmembrane region" description="Helical" evidence="8">
    <location>
        <begin position="49"/>
        <end position="70"/>
    </location>
</feature>
<dbReference type="PANTHER" id="PTHR14233">
    <property type="entry name" value="DUF914-RELATED"/>
    <property type="match status" value="1"/>
</dbReference>
<comment type="subcellular location">
    <subcellularLocation>
        <location evidence="1">Membrane</location>
        <topology evidence="1">Multi-pass membrane protein</topology>
    </subcellularLocation>
</comment>
<dbReference type="Proteomes" id="UP000002630">
    <property type="component" value="Unassembled WGS sequence"/>
</dbReference>
<dbReference type="InterPro" id="IPR009262">
    <property type="entry name" value="SLC35_F1/F2/F6"/>
</dbReference>
<dbReference type="InterPro" id="IPR037185">
    <property type="entry name" value="EmrE-like"/>
</dbReference>
<evidence type="ECO:0000313" key="10">
    <source>
        <dbReference type="Proteomes" id="UP000002630"/>
    </source>
</evidence>
<evidence type="ECO:0000256" key="1">
    <source>
        <dbReference type="ARBA" id="ARBA00004141"/>
    </source>
</evidence>
<dbReference type="Pfam" id="PF06027">
    <property type="entry name" value="SLC35F"/>
    <property type="match status" value="1"/>
</dbReference>
<dbReference type="InParanoid" id="D7FS78"/>
<dbReference type="GO" id="GO:0016020">
    <property type="term" value="C:membrane"/>
    <property type="evidence" value="ECO:0007669"/>
    <property type="project" value="UniProtKB-SubCell"/>
</dbReference>
<feature type="transmembrane region" description="Helical" evidence="8">
    <location>
        <begin position="148"/>
        <end position="167"/>
    </location>
</feature>
<name>D7FS78_ECTSI</name>
<feature type="transmembrane region" description="Helical" evidence="8">
    <location>
        <begin position="90"/>
        <end position="110"/>
    </location>
</feature>
<evidence type="ECO:0000256" key="5">
    <source>
        <dbReference type="ARBA" id="ARBA00022989"/>
    </source>
</evidence>
<feature type="compositionally biased region" description="Low complexity" evidence="7">
    <location>
        <begin position="397"/>
        <end position="407"/>
    </location>
</feature>
<dbReference type="AlphaFoldDB" id="D7FS78"/>
<dbReference type="GO" id="GO:0022857">
    <property type="term" value="F:transmembrane transporter activity"/>
    <property type="evidence" value="ECO:0007669"/>
    <property type="project" value="InterPro"/>
</dbReference>
<feature type="transmembrane region" description="Helical" evidence="8">
    <location>
        <begin position="326"/>
        <end position="343"/>
    </location>
</feature>
<organism evidence="9 10">
    <name type="scientific">Ectocarpus siliculosus</name>
    <name type="common">Brown alga</name>
    <name type="synonym">Conferva siliculosa</name>
    <dbReference type="NCBI Taxonomy" id="2880"/>
    <lineage>
        <taxon>Eukaryota</taxon>
        <taxon>Sar</taxon>
        <taxon>Stramenopiles</taxon>
        <taxon>Ochrophyta</taxon>
        <taxon>PX clade</taxon>
        <taxon>Phaeophyceae</taxon>
        <taxon>Ectocarpales</taxon>
        <taxon>Ectocarpaceae</taxon>
        <taxon>Ectocarpus</taxon>
    </lineage>
</organism>
<dbReference type="OrthoDB" id="429955at2759"/>
<keyword evidence="4 8" id="KW-0812">Transmembrane</keyword>
<keyword evidence="6 8" id="KW-0472">Membrane</keyword>
<dbReference type="eggNOG" id="KOG2766">
    <property type="taxonomic scope" value="Eukaryota"/>
</dbReference>
<feature type="transmembrane region" description="Helical" evidence="8">
    <location>
        <begin position="301"/>
        <end position="320"/>
    </location>
</feature>
<keyword evidence="3" id="KW-0813">Transport</keyword>
<reference evidence="9 10" key="1">
    <citation type="journal article" date="2010" name="Nature">
        <title>The Ectocarpus genome and the independent evolution of multicellularity in brown algae.</title>
        <authorList>
            <person name="Cock J.M."/>
            <person name="Sterck L."/>
            <person name="Rouze P."/>
            <person name="Scornet D."/>
            <person name="Allen A.E."/>
            <person name="Amoutzias G."/>
            <person name="Anthouard V."/>
            <person name="Artiguenave F."/>
            <person name="Aury J.M."/>
            <person name="Badger J.H."/>
            <person name="Beszteri B."/>
            <person name="Billiau K."/>
            <person name="Bonnet E."/>
            <person name="Bothwell J.H."/>
            <person name="Bowler C."/>
            <person name="Boyen C."/>
            <person name="Brownlee C."/>
            <person name="Carrano C.J."/>
            <person name="Charrier B."/>
            <person name="Cho G.Y."/>
            <person name="Coelho S.M."/>
            <person name="Collen J."/>
            <person name="Corre E."/>
            <person name="Da Silva C."/>
            <person name="Delage L."/>
            <person name="Delaroque N."/>
            <person name="Dittami S.M."/>
            <person name="Doulbeau S."/>
            <person name="Elias M."/>
            <person name="Farnham G."/>
            <person name="Gachon C.M."/>
            <person name="Gschloessl B."/>
            <person name="Heesch S."/>
            <person name="Jabbari K."/>
            <person name="Jubin C."/>
            <person name="Kawai H."/>
            <person name="Kimura K."/>
            <person name="Kloareg B."/>
            <person name="Kupper F.C."/>
            <person name="Lang D."/>
            <person name="Le Bail A."/>
            <person name="Leblanc C."/>
            <person name="Lerouge P."/>
            <person name="Lohr M."/>
            <person name="Lopez P.J."/>
            <person name="Martens C."/>
            <person name="Maumus F."/>
            <person name="Michel G."/>
            <person name="Miranda-Saavedra D."/>
            <person name="Morales J."/>
            <person name="Moreau H."/>
            <person name="Motomura T."/>
            <person name="Nagasato C."/>
            <person name="Napoli C.A."/>
            <person name="Nelson D.R."/>
            <person name="Nyvall-Collen P."/>
            <person name="Peters A.F."/>
            <person name="Pommier C."/>
            <person name="Potin P."/>
            <person name="Poulain J."/>
            <person name="Quesneville H."/>
            <person name="Read B."/>
            <person name="Rensing S.A."/>
            <person name="Ritter A."/>
            <person name="Rousvoal S."/>
            <person name="Samanta M."/>
            <person name="Samson G."/>
            <person name="Schroeder D.C."/>
            <person name="Segurens B."/>
            <person name="Strittmatter M."/>
            <person name="Tonon T."/>
            <person name="Tregear J.W."/>
            <person name="Valentin K."/>
            <person name="von Dassow P."/>
            <person name="Yamagishi T."/>
            <person name="Van de Peer Y."/>
            <person name="Wincker P."/>
        </authorList>
    </citation>
    <scope>NUCLEOTIDE SEQUENCE [LARGE SCALE GENOMIC DNA]</scope>
    <source>
        <strain evidence="10">Ec32 / CCAP1310/4</strain>
    </source>
</reference>
<evidence type="ECO:0000256" key="8">
    <source>
        <dbReference type="SAM" id="Phobius"/>
    </source>
</evidence>
<protein>
    <submittedName>
        <fullName evidence="9">Uncharacterized protein</fullName>
    </submittedName>
</protein>
<dbReference type="PANTHER" id="PTHR14233:SF4">
    <property type="entry name" value="SOLUTE CARRIER FAMILY 35 MEMBER F2"/>
    <property type="match status" value="1"/>
</dbReference>
<feature type="transmembrane region" description="Helical" evidence="8">
    <location>
        <begin position="239"/>
        <end position="258"/>
    </location>
</feature>
<comment type="similarity">
    <text evidence="2">Belongs to the SLC35F solute transporter family.</text>
</comment>
<evidence type="ECO:0000313" key="9">
    <source>
        <dbReference type="EMBL" id="CBJ31019.1"/>
    </source>
</evidence>
<sequence length="435" mass="46901">MSLRLENGVGCCYDGGSATTSPTSDVDTAPPVSPGHGDSTSRVCSKENLLGVSCRTMVLGQILSLLIAMMSISAASLDDRGISIPSFVNFVNYSFIMALFFFPMLFSWFQGSLQLTLPWWRYAFYALVDVEANTLAVLAYRYTSITSVAMLDAFSIPAVMILSRLLLRAQYNEKHMTGVGLCVVGLALTIVSDLQGDEADSGHPHAFKGDVLCILGATLYAGSNVMQEDFVKNYNRREFLGMAGLFGTVISGVQTLALEKQLLAEVEWTRSVVLFTFGYALSLSVLYSWTSLFLQAGDAAMFNLSLLTSDVYALLFSVLVEHATPHWLYFVAFVVIFCGLVVYHGQPPPTCAEPLPRLALVDGTPGSSWSREGDDCGGHKRGTGRAFFGMQRRECSGESAGTSSTATFCSSELSPGASVSPSPPAKNPWLDVASL</sequence>